<protein>
    <submittedName>
        <fullName evidence="7">MFS transporter</fullName>
    </submittedName>
</protein>
<gene>
    <name evidence="7" type="ORF">FXN65_03770</name>
</gene>
<feature type="transmembrane region" description="Helical" evidence="5">
    <location>
        <begin position="268"/>
        <end position="287"/>
    </location>
</feature>
<dbReference type="GO" id="GO:0005886">
    <property type="term" value="C:plasma membrane"/>
    <property type="evidence" value="ECO:0007669"/>
    <property type="project" value="TreeGrafter"/>
</dbReference>
<feature type="transmembrane region" description="Helical" evidence="5">
    <location>
        <begin position="233"/>
        <end position="256"/>
    </location>
</feature>
<evidence type="ECO:0000256" key="3">
    <source>
        <dbReference type="ARBA" id="ARBA00022989"/>
    </source>
</evidence>
<feature type="transmembrane region" description="Helical" evidence="5">
    <location>
        <begin position="327"/>
        <end position="350"/>
    </location>
</feature>
<dbReference type="PRINTS" id="PR01035">
    <property type="entry name" value="TCRTETA"/>
</dbReference>
<proteinExistence type="predicted"/>
<evidence type="ECO:0000256" key="1">
    <source>
        <dbReference type="ARBA" id="ARBA00004141"/>
    </source>
</evidence>
<dbReference type="Gene3D" id="1.20.1250.20">
    <property type="entry name" value="MFS general substrate transporter like domains"/>
    <property type="match status" value="2"/>
</dbReference>
<dbReference type="AlphaFoldDB" id="A0A5J6QEN7"/>
<dbReference type="Proteomes" id="UP000327179">
    <property type="component" value="Chromosome"/>
</dbReference>
<feature type="transmembrane region" description="Helical" evidence="5">
    <location>
        <begin position="72"/>
        <end position="90"/>
    </location>
</feature>
<dbReference type="CDD" id="cd17477">
    <property type="entry name" value="MFS_YcaD_like"/>
    <property type="match status" value="1"/>
</dbReference>
<evidence type="ECO:0000256" key="2">
    <source>
        <dbReference type="ARBA" id="ARBA00022692"/>
    </source>
</evidence>
<dbReference type="PROSITE" id="PS50850">
    <property type="entry name" value="MFS"/>
    <property type="match status" value="1"/>
</dbReference>
<feature type="transmembrane region" description="Helical" evidence="5">
    <location>
        <begin position="293"/>
        <end position="315"/>
    </location>
</feature>
<dbReference type="RefSeq" id="WP_151131719.1">
    <property type="nucleotide sequence ID" value="NZ_CP043311.1"/>
</dbReference>
<dbReference type="InterPro" id="IPR001958">
    <property type="entry name" value="Tet-R_TetA/multi-R_MdtG-like"/>
</dbReference>
<reference evidence="7 8" key="1">
    <citation type="submission" date="2019-08" db="EMBL/GenBank/DDBJ databases">
        <title>Whole-genome Sequencing of e-waste polymer degrading bacterium Pseudomonas sp. strain PE08.</title>
        <authorList>
            <person name="Kirdat K."/>
            <person name="Debbarma P."/>
            <person name="Narawade N."/>
            <person name="Suyal D."/>
            <person name="Thorat V."/>
            <person name="Shouche Y."/>
            <person name="Goel R."/>
            <person name="Yadav A."/>
        </authorList>
    </citation>
    <scope>NUCLEOTIDE SEQUENCE [LARGE SCALE GENOMIC DNA]</scope>
    <source>
        <strain evidence="7 8">PE08</strain>
    </source>
</reference>
<dbReference type="SUPFAM" id="SSF103473">
    <property type="entry name" value="MFS general substrate transporter"/>
    <property type="match status" value="1"/>
</dbReference>
<keyword evidence="4 5" id="KW-0472">Membrane</keyword>
<feature type="transmembrane region" description="Helical" evidence="5">
    <location>
        <begin position="356"/>
        <end position="374"/>
    </location>
</feature>
<dbReference type="EMBL" id="CP043311">
    <property type="protein sequence ID" value="QEY61208.1"/>
    <property type="molecule type" value="Genomic_DNA"/>
</dbReference>
<keyword evidence="8" id="KW-1185">Reference proteome</keyword>
<dbReference type="PANTHER" id="PTHR23521:SF3">
    <property type="entry name" value="MFS TRANSPORTER"/>
    <property type="match status" value="1"/>
</dbReference>
<evidence type="ECO:0000313" key="8">
    <source>
        <dbReference type="Proteomes" id="UP000327179"/>
    </source>
</evidence>
<feature type="transmembrane region" description="Helical" evidence="5">
    <location>
        <begin position="96"/>
        <end position="119"/>
    </location>
</feature>
<dbReference type="Pfam" id="PF07690">
    <property type="entry name" value="MFS_1"/>
    <property type="match status" value="1"/>
</dbReference>
<dbReference type="KEGG" id="plal:FXN65_03770"/>
<evidence type="ECO:0000256" key="4">
    <source>
        <dbReference type="ARBA" id="ARBA00023136"/>
    </source>
</evidence>
<dbReference type="InterPro" id="IPR036259">
    <property type="entry name" value="MFS_trans_sf"/>
</dbReference>
<sequence length="384" mass="40166">MNNRWLLGVLIFAVSVIGLGMGATLPLVSLRLLEAGASTLEIGILSAMPAAGMILAAFLVHPLCRRFSGRTLYLACFVLCTLSASALEWLPESRTLLALARLVLGVGMGVAVILGESWVNELCDEDKRGQVVAFYAACFTGCQLGGPALIGLIGTQGPWLVMIVTLANLAALALIWRSLPSGWAQAAEDDVRTFSLAGFLRVAPALCTGVLFFAFFDAVVLSLFPVYASAHGYGVGVAAFMVTVILLGDMVCQVPLGWLSDRTERSRLHLCCGVAALAIGVALPWLMEVPGLLWPALVMLGAVAGGVYTLALVLIGERFSGQDLVTANACVGMLWGIGSLVGPLFSGALMGLGPQGLPLALCLAAALFVATALTSRRRYVTRAA</sequence>
<keyword evidence="2 5" id="KW-0812">Transmembrane</keyword>
<organism evidence="7 8">
    <name type="scientific">Metapseudomonas lalkuanensis</name>
    <dbReference type="NCBI Taxonomy" id="2604832"/>
    <lineage>
        <taxon>Bacteria</taxon>
        <taxon>Pseudomonadati</taxon>
        <taxon>Pseudomonadota</taxon>
        <taxon>Gammaproteobacteria</taxon>
        <taxon>Pseudomonadales</taxon>
        <taxon>Pseudomonadaceae</taxon>
        <taxon>Metapseudomonas</taxon>
    </lineage>
</organism>
<evidence type="ECO:0000256" key="5">
    <source>
        <dbReference type="SAM" id="Phobius"/>
    </source>
</evidence>
<keyword evidence="3 5" id="KW-1133">Transmembrane helix</keyword>
<accession>A0A5J6QEN7</accession>
<comment type="subcellular location">
    <subcellularLocation>
        <location evidence="1">Membrane</location>
        <topology evidence="1">Multi-pass membrane protein</topology>
    </subcellularLocation>
</comment>
<evidence type="ECO:0000259" key="6">
    <source>
        <dbReference type="PROSITE" id="PS50850"/>
    </source>
</evidence>
<feature type="domain" description="Major facilitator superfamily (MFS) profile" evidence="6">
    <location>
        <begin position="6"/>
        <end position="378"/>
    </location>
</feature>
<feature type="transmembrane region" description="Helical" evidence="5">
    <location>
        <begin position="38"/>
        <end position="60"/>
    </location>
</feature>
<feature type="transmembrane region" description="Helical" evidence="5">
    <location>
        <begin position="159"/>
        <end position="179"/>
    </location>
</feature>
<name>A0A5J6QEN7_9GAMM</name>
<dbReference type="InterPro" id="IPR047200">
    <property type="entry name" value="MFS_YcaD-like"/>
</dbReference>
<dbReference type="InterPro" id="IPR020846">
    <property type="entry name" value="MFS_dom"/>
</dbReference>
<dbReference type="GO" id="GO:0022857">
    <property type="term" value="F:transmembrane transporter activity"/>
    <property type="evidence" value="ECO:0007669"/>
    <property type="project" value="InterPro"/>
</dbReference>
<feature type="transmembrane region" description="Helical" evidence="5">
    <location>
        <begin position="199"/>
        <end position="227"/>
    </location>
</feature>
<feature type="transmembrane region" description="Helical" evidence="5">
    <location>
        <begin position="131"/>
        <end position="153"/>
    </location>
</feature>
<dbReference type="InterPro" id="IPR011701">
    <property type="entry name" value="MFS"/>
</dbReference>
<evidence type="ECO:0000313" key="7">
    <source>
        <dbReference type="EMBL" id="QEY61208.1"/>
    </source>
</evidence>
<dbReference type="PANTHER" id="PTHR23521">
    <property type="entry name" value="TRANSPORTER MFS SUPERFAMILY"/>
    <property type="match status" value="1"/>
</dbReference>